<dbReference type="Pfam" id="PF12119">
    <property type="entry name" value="DUF3581"/>
    <property type="match status" value="1"/>
</dbReference>
<evidence type="ECO:0000313" key="1">
    <source>
        <dbReference type="EMBL" id="ROS00102.1"/>
    </source>
</evidence>
<keyword evidence="2" id="KW-1185">Reference proteome</keyword>
<accession>A0A3N2DK98</accession>
<dbReference type="OrthoDB" id="5892138at2"/>
<dbReference type="AlphaFoldDB" id="A0A3N2DK98"/>
<sequence length="236" mass="25902">MFINEYCDALDAGRFSFSRQQSSRFAKEIANDFNPIHDVSAKRFCVPGDLLFAKVLASKGLSTEMKVTFGGMVPNDLELEVIARSAGALTINDLKGKEYLAAEYAGDVSNDQGLIEKLTRSYVAFSGKTFPHVLVPLMKENNVMINVARPLVIYESMSVQLDTLALQEPILKAAGAELSVNGKRGNVTLHFQFEDQGKVVGKGSKCMVMANLRAYEQADIDQLIVTYNEAKASYQG</sequence>
<name>A0A3N2DK98_9GAMM</name>
<comment type="caution">
    <text evidence="1">The sequence shown here is derived from an EMBL/GenBank/DDBJ whole genome shotgun (WGS) entry which is preliminary data.</text>
</comment>
<evidence type="ECO:0000313" key="2">
    <source>
        <dbReference type="Proteomes" id="UP000275394"/>
    </source>
</evidence>
<dbReference type="EMBL" id="RKHR01000005">
    <property type="protein sequence ID" value="ROS00102.1"/>
    <property type="molecule type" value="Genomic_DNA"/>
</dbReference>
<proteinExistence type="predicted"/>
<gene>
    <name evidence="1" type="ORF">EDC56_2738</name>
</gene>
<dbReference type="InterPro" id="IPR021974">
    <property type="entry name" value="DUF3581"/>
</dbReference>
<protein>
    <submittedName>
        <fullName evidence="1">Uncharacterized protein DUF3581</fullName>
    </submittedName>
</protein>
<reference evidence="1 2" key="1">
    <citation type="submission" date="2018-11" db="EMBL/GenBank/DDBJ databases">
        <title>Genomic Encyclopedia of Type Strains, Phase IV (KMG-IV): sequencing the most valuable type-strain genomes for metagenomic binning, comparative biology and taxonomic classification.</title>
        <authorList>
            <person name="Goeker M."/>
        </authorList>
    </citation>
    <scope>NUCLEOTIDE SEQUENCE [LARGE SCALE GENOMIC DNA]</scope>
    <source>
        <strain evidence="1 2">DSM 100316</strain>
    </source>
</reference>
<dbReference type="Proteomes" id="UP000275394">
    <property type="component" value="Unassembled WGS sequence"/>
</dbReference>
<organism evidence="1 2">
    <name type="scientific">Sinobacterium caligoides</name>
    <dbReference type="NCBI Taxonomy" id="933926"/>
    <lineage>
        <taxon>Bacteria</taxon>
        <taxon>Pseudomonadati</taxon>
        <taxon>Pseudomonadota</taxon>
        <taxon>Gammaproteobacteria</taxon>
        <taxon>Cellvibrionales</taxon>
        <taxon>Spongiibacteraceae</taxon>
        <taxon>Sinobacterium</taxon>
    </lineage>
</organism>